<feature type="chain" id="PRO_5014427530" description="DUF305 domain-containing protein" evidence="1">
    <location>
        <begin position="25"/>
        <end position="131"/>
    </location>
</feature>
<organism evidence="2 3">
    <name type="scientific">Pseudazoarcus pumilus</name>
    <dbReference type="NCBI Taxonomy" id="2067960"/>
    <lineage>
        <taxon>Bacteria</taxon>
        <taxon>Pseudomonadati</taxon>
        <taxon>Pseudomonadota</taxon>
        <taxon>Betaproteobacteria</taxon>
        <taxon>Rhodocyclales</taxon>
        <taxon>Zoogloeaceae</taxon>
        <taxon>Pseudazoarcus</taxon>
    </lineage>
</organism>
<evidence type="ECO:0000313" key="2">
    <source>
        <dbReference type="EMBL" id="AUN95815.1"/>
    </source>
</evidence>
<dbReference type="Proteomes" id="UP000242205">
    <property type="component" value="Chromosome"/>
</dbReference>
<keyword evidence="3" id="KW-1185">Reference proteome</keyword>
<dbReference type="AlphaFoldDB" id="A0A2I6S992"/>
<evidence type="ECO:0000313" key="3">
    <source>
        <dbReference type="Proteomes" id="UP000242205"/>
    </source>
</evidence>
<name>A0A2I6S992_9RHOO</name>
<feature type="signal peptide" evidence="1">
    <location>
        <begin position="1"/>
        <end position="24"/>
    </location>
</feature>
<keyword evidence="1" id="KW-0732">Signal</keyword>
<sequence>MNRSTRLMLVAIIGIATSGAPAFAQSDAMRGQPMMGGDAKQGQMMGSGPMGGMMGPGMMMGNGASGPGMMGGGMMGDMMSGCPMKAAGGATLALPQLPPGNDALQFRMHAEMMQKIGEIAVRYADRIGTGK</sequence>
<gene>
    <name evidence="2" type="ORF">C0099_13270</name>
</gene>
<accession>A0A2I6S992</accession>
<dbReference type="KEGG" id="atw:C0099_13270"/>
<dbReference type="EMBL" id="CP025682">
    <property type="protein sequence ID" value="AUN95815.1"/>
    <property type="molecule type" value="Genomic_DNA"/>
</dbReference>
<evidence type="ECO:0008006" key="4">
    <source>
        <dbReference type="Google" id="ProtNLM"/>
    </source>
</evidence>
<evidence type="ECO:0000256" key="1">
    <source>
        <dbReference type="SAM" id="SignalP"/>
    </source>
</evidence>
<proteinExistence type="predicted"/>
<reference evidence="2 3" key="1">
    <citation type="submission" date="2018-01" db="EMBL/GenBank/DDBJ databases">
        <authorList>
            <person name="Fu G.-Y."/>
        </authorList>
    </citation>
    <scope>NUCLEOTIDE SEQUENCE [LARGE SCALE GENOMIC DNA]</scope>
    <source>
        <strain evidence="2 3">SY39</strain>
    </source>
</reference>
<protein>
    <recommendedName>
        <fullName evidence="4">DUF305 domain-containing protein</fullName>
    </recommendedName>
</protein>